<proteinExistence type="predicted"/>
<protein>
    <submittedName>
        <fullName evidence="1">Uncharacterized protein</fullName>
    </submittedName>
</protein>
<evidence type="ECO:0000313" key="2">
    <source>
        <dbReference type="Proteomes" id="UP000291084"/>
    </source>
</evidence>
<name>A0A0S3SIV1_PHAAN</name>
<keyword evidence="2" id="KW-1185">Reference proteome</keyword>
<dbReference type="EMBL" id="AP015040">
    <property type="protein sequence ID" value="BAT92794.1"/>
    <property type="molecule type" value="Genomic_DNA"/>
</dbReference>
<dbReference type="Proteomes" id="UP000291084">
    <property type="component" value="Chromosome 7"/>
</dbReference>
<evidence type="ECO:0000313" key="1">
    <source>
        <dbReference type="EMBL" id="BAT92794.1"/>
    </source>
</evidence>
<dbReference type="AlphaFoldDB" id="A0A0S3SIV1"/>
<sequence length="75" mass="9253">MWLLSLFIFCLVLVSWCILPFSVALRKFLNFFTQNYDHCFQIWWEPEACNVNGWWWTLLYEEQRSTLIVKCFHIN</sequence>
<organism evidence="1 2">
    <name type="scientific">Vigna angularis var. angularis</name>
    <dbReference type="NCBI Taxonomy" id="157739"/>
    <lineage>
        <taxon>Eukaryota</taxon>
        <taxon>Viridiplantae</taxon>
        <taxon>Streptophyta</taxon>
        <taxon>Embryophyta</taxon>
        <taxon>Tracheophyta</taxon>
        <taxon>Spermatophyta</taxon>
        <taxon>Magnoliopsida</taxon>
        <taxon>eudicotyledons</taxon>
        <taxon>Gunneridae</taxon>
        <taxon>Pentapetalae</taxon>
        <taxon>rosids</taxon>
        <taxon>fabids</taxon>
        <taxon>Fabales</taxon>
        <taxon>Fabaceae</taxon>
        <taxon>Papilionoideae</taxon>
        <taxon>50 kb inversion clade</taxon>
        <taxon>NPAAA clade</taxon>
        <taxon>indigoferoid/millettioid clade</taxon>
        <taxon>Phaseoleae</taxon>
        <taxon>Vigna</taxon>
    </lineage>
</organism>
<gene>
    <name evidence="1" type="primary">Vigan.07G163300</name>
    <name evidence="1" type="ORF">VIGAN_07163300</name>
</gene>
<reference evidence="1 2" key="1">
    <citation type="journal article" date="2015" name="Sci. Rep.">
        <title>The power of single molecule real-time sequencing technology in the de novo assembly of a eukaryotic genome.</title>
        <authorList>
            <person name="Sakai H."/>
            <person name="Naito K."/>
            <person name="Ogiso-Tanaka E."/>
            <person name="Takahashi Y."/>
            <person name="Iseki K."/>
            <person name="Muto C."/>
            <person name="Satou K."/>
            <person name="Teruya K."/>
            <person name="Shiroma A."/>
            <person name="Shimoji M."/>
            <person name="Hirano T."/>
            <person name="Itoh T."/>
            <person name="Kaga A."/>
            <person name="Tomooka N."/>
        </authorList>
    </citation>
    <scope>NUCLEOTIDE SEQUENCE [LARGE SCALE GENOMIC DNA]</scope>
    <source>
        <strain evidence="2">cv. Shumari</strain>
    </source>
</reference>
<accession>A0A0S3SIV1</accession>